<accession>A0ABR4G8H2</accession>
<feature type="transmembrane region" description="Helical" evidence="8">
    <location>
        <begin position="315"/>
        <end position="339"/>
    </location>
</feature>
<comment type="caution">
    <text evidence="10">The sequence shown here is derived from an EMBL/GenBank/DDBJ whole genome shotgun (WGS) entry which is preliminary data.</text>
</comment>
<keyword evidence="6 8" id="KW-0472">Membrane</keyword>
<protein>
    <submittedName>
        <fullName evidence="10">Major facilitator superfamily domain-containing protein</fullName>
    </submittedName>
</protein>
<feature type="transmembrane region" description="Helical" evidence="8">
    <location>
        <begin position="132"/>
        <end position="154"/>
    </location>
</feature>
<dbReference type="PANTHER" id="PTHR23501">
    <property type="entry name" value="MAJOR FACILITATOR SUPERFAMILY"/>
    <property type="match status" value="1"/>
</dbReference>
<evidence type="ECO:0000313" key="10">
    <source>
        <dbReference type="EMBL" id="KAL2795332.1"/>
    </source>
</evidence>
<dbReference type="InterPro" id="IPR020846">
    <property type="entry name" value="MFS_dom"/>
</dbReference>
<keyword evidence="7" id="KW-0325">Glycoprotein</keyword>
<feature type="transmembrane region" description="Helical" evidence="8">
    <location>
        <begin position="191"/>
        <end position="208"/>
    </location>
</feature>
<feature type="transmembrane region" description="Helical" evidence="8">
    <location>
        <begin position="351"/>
        <end position="375"/>
    </location>
</feature>
<dbReference type="Proteomes" id="UP001610563">
    <property type="component" value="Unassembled WGS sequence"/>
</dbReference>
<feature type="transmembrane region" description="Helical" evidence="8">
    <location>
        <begin position="432"/>
        <end position="451"/>
    </location>
</feature>
<dbReference type="InterPro" id="IPR036259">
    <property type="entry name" value="MFS_trans_sf"/>
</dbReference>
<comment type="similarity">
    <text evidence="2">Belongs to the major facilitator superfamily.</text>
</comment>
<organism evidence="10 11">
    <name type="scientific">Aspergillus keveii</name>
    <dbReference type="NCBI Taxonomy" id="714993"/>
    <lineage>
        <taxon>Eukaryota</taxon>
        <taxon>Fungi</taxon>
        <taxon>Dikarya</taxon>
        <taxon>Ascomycota</taxon>
        <taxon>Pezizomycotina</taxon>
        <taxon>Eurotiomycetes</taxon>
        <taxon>Eurotiomycetidae</taxon>
        <taxon>Eurotiales</taxon>
        <taxon>Aspergillaceae</taxon>
        <taxon>Aspergillus</taxon>
        <taxon>Aspergillus subgen. Nidulantes</taxon>
    </lineage>
</organism>
<dbReference type="InterPro" id="IPR011701">
    <property type="entry name" value="MFS"/>
</dbReference>
<evidence type="ECO:0000256" key="8">
    <source>
        <dbReference type="SAM" id="Phobius"/>
    </source>
</evidence>
<evidence type="ECO:0000259" key="9">
    <source>
        <dbReference type="PROSITE" id="PS50850"/>
    </source>
</evidence>
<dbReference type="SUPFAM" id="SSF103473">
    <property type="entry name" value="MFS general substrate transporter"/>
    <property type="match status" value="1"/>
</dbReference>
<feature type="transmembrane region" description="Helical" evidence="8">
    <location>
        <begin position="104"/>
        <end position="126"/>
    </location>
</feature>
<feature type="domain" description="Major facilitator superfamily (MFS) profile" evidence="9">
    <location>
        <begin position="1"/>
        <end position="454"/>
    </location>
</feature>
<evidence type="ECO:0000256" key="3">
    <source>
        <dbReference type="ARBA" id="ARBA00022448"/>
    </source>
</evidence>
<dbReference type="Gene3D" id="1.20.1250.20">
    <property type="entry name" value="MFS general substrate transporter like domains"/>
    <property type="match status" value="2"/>
</dbReference>
<comment type="subcellular location">
    <subcellularLocation>
        <location evidence="1">Membrane</location>
        <topology evidence="1">Multi-pass membrane protein</topology>
    </subcellularLocation>
</comment>
<feature type="transmembrane region" description="Helical" evidence="8">
    <location>
        <begin position="46"/>
        <end position="69"/>
    </location>
</feature>
<feature type="transmembrane region" description="Helical" evidence="8">
    <location>
        <begin position="265"/>
        <end position="284"/>
    </location>
</feature>
<dbReference type="Pfam" id="PF07690">
    <property type="entry name" value="MFS_1"/>
    <property type="match status" value="1"/>
</dbReference>
<name>A0ABR4G8H2_9EURO</name>
<dbReference type="EMBL" id="JBFTWV010000036">
    <property type="protein sequence ID" value="KAL2795332.1"/>
    <property type="molecule type" value="Genomic_DNA"/>
</dbReference>
<keyword evidence="3" id="KW-0813">Transport</keyword>
<dbReference type="PANTHER" id="PTHR23501:SF187">
    <property type="entry name" value="MAJOR FACILITATOR SUPERFAMILY (MFS) PROFILE DOMAIN-CONTAINING PROTEIN"/>
    <property type="match status" value="1"/>
</dbReference>
<evidence type="ECO:0000256" key="5">
    <source>
        <dbReference type="ARBA" id="ARBA00022989"/>
    </source>
</evidence>
<feature type="transmembrane region" description="Helical" evidence="8">
    <location>
        <begin position="75"/>
        <end position="92"/>
    </location>
</feature>
<evidence type="ECO:0000256" key="7">
    <source>
        <dbReference type="ARBA" id="ARBA00023180"/>
    </source>
</evidence>
<sequence length="465" mass="51007">MAPIAIGSKLHHLNDVAWCMISYQIGVILGQSIYSRLSDTVGRREVMLWAHCIFVIGVICQTFAPGFWFITAARAIAGLGTAGMPLMVNTILNDISCEGSRGLWGAFVQTASALGQFLGGVCGGYILDKLGWQTAFLFELGYAAWSLVAVWWFLSPPPRDRLPAPFNIPGAVALALCLGSLVSLLDTDHFGVGPPSILVFLFALALYWTESRAEASLVPWQRLGDPSILYVLGLAPITAVTDMSILNLIPYYVQASEIGHATAAGWRQLALTGTEIIALGLCSLFKRDRQVFMASRVLACISAIAFLFGNDWVTSVGLVLAGLSSGLANGTSITMIMRYTKRKRIESERSVLYGAYHLIIAIGNLFSHSVVSWLLRYNVAREIRVRLSRDYPGDINKLVKESLESFDYIDRLPDWTRSQVLASFLQTIHTCFVYVTITSAIGAIISVLCGYRYPNEEGVEDLVER</sequence>
<evidence type="ECO:0000256" key="4">
    <source>
        <dbReference type="ARBA" id="ARBA00022692"/>
    </source>
</evidence>
<keyword evidence="5 8" id="KW-1133">Transmembrane helix</keyword>
<evidence type="ECO:0000256" key="1">
    <source>
        <dbReference type="ARBA" id="ARBA00004141"/>
    </source>
</evidence>
<keyword evidence="4 8" id="KW-0812">Transmembrane</keyword>
<gene>
    <name evidence="10" type="ORF">BJX66DRAFT_302271</name>
</gene>
<evidence type="ECO:0000313" key="11">
    <source>
        <dbReference type="Proteomes" id="UP001610563"/>
    </source>
</evidence>
<keyword evidence="11" id="KW-1185">Reference proteome</keyword>
<dbReference type="PROSITE" id="PS50850">
    <property type="entry name" value="MFS"/>
    <property type="match status" value="1"/>
</dbReference>
<evidence type="ECO:0000256" key="2">
    <source>
        <dbReference type="ARBA" id="ARBA00008335"/>
    </source>
</evidence>
<reference evidence="10 11" key="1">
    <citation type="submission" date="2024-07" db="EMBL/GenBank/DDBJ databases">
        <title>Section-level genome sequencing and comparative genomics of Aspergillus sections Usti and Cavernicolus.</title>
        <authorList>
            <consortium name="Lawrence Berkeley National Laboratory"/>
            <person name="Nybo J.L."/>
            <person name="Vesth T.C."/>
            <person name="Theobald S."/>
            <person name="Frisvad J.C."/>
            <person name="Larsen T.O."/>
            <person name="Kjaerboelling I."/>
            <person name="Rothschild-Mancinelli K."/>
            <person name="Lyhne E.K."/>
            <person name="Kogle M.E."/>
            <person name="Barry K."/>
            <person name="Clum A."/>
            <person name="Na H."/>
            <person name="Ledsgaard L."/>
            <person name="Lin J."/>
            <person name="Lipzen A."/>
            <person name="Kuo A."/>
            <person name="Riley R."/>
            <person name="Mondo S."/>
            <person name="Labutti K."/>
            <person name="Haridas S."/>
            <person name="Pangalinan J."/>
            <person name="Salamov A.A."/>
            <person name="Simmons B.A."/>
            <person name="Magnuson J.K."/>
            <person name="Chen J."/>
            <person name="Drula E."/>
            <person name="Henrissat B."/>
            <person name="Wiebenga A."/>
            <person name="Lubbers R.J."/>
            <person name="Gomes A.C."/>
            <person name="Makela M.R."/>
            <person name="Stajich J."/>
            <person name="Grigoriev I.V."/>
            <person name="Mortensen U.H."/>
            <person name="De Vries R.P."/>
            <person name="Baker S.E."/>
            <person name="Andersen M.R."/>
        </authorList>
    </citation>
    <scope>NUCLEOTIDE SEQUENCE [LARGE SCALE GENOMIC DNA]</scope>
    <source>
        <strain evidence="10 11">CBS 209.92</strain>
    </source>
</reference>
<proteinExistence type="inferred from homology"/>
<feature type="transmembrane region" description="Helical" evidence="8">
    <location>
        <begin position="166"/>
        <end position="185"/>
    </location>
</feature>
<feature type="transmembrane region" description="Helical" evidence="8">
    <location>
        <begin position="291"/>
        <end position="309"/>
    </location>
</feature>
<evidence type="ECO:0000256" key="6">
    <source>
        <dbReference type="ARBA" id="ARBA00023136"/>
    </source>
</evidence>
<feature type="transmembrane region" description="Helical" evidence="8">
    <location>
        <begin position="228"/>
        <end position="253"/>
    </location>
</feature>